<keyword evidence="10" id="KW-0902">Two-component regulatory system</keyword>
<dbReference type="InterPro" id="IPR050640">
    <property type="entry name" value="Bact_2-comp_sensor_kinase"/>
</dbReference>
<dbReference type="Gene3D" id="6.10.340.10">
    <property type="match status" value="1"/>
</dbReference>
<evidence type="ECO:0000256" key="4">
    <source>
        <dbReference type="ARBA" id="ARBA00022679"/>
    </source>
</evidence>
<dbReference type="Pfam" id="PF00672">
    <property type="entry name" value="HAMP"/>
    <property type="match status" value="1"/>
</dbReference>
<keyword evidence="9 12" id="KW-1133">Transmembrane helix</keyword>
<comment type="caution">
    <text evidence="14">The sequence shown here is derived from an EMBL/GenBank/DDBJ whole genome shotgun (WGS) entry which is preliminary data.</text>
</comment>
<dbReference type="Proteomes" id="UP000632125">
    <property type="component" value="Unassembled WGS sequence"/>
</dbReference>
<evidence type="ECO:0000256" key="2">
    <source>
        <dbReference type="ARBA" id="ARBA00022475"/>
    </source>
</evidence>
<evidence type="ECO:0000256" key="8">
    <source>
        <dbReference type="ARBA" id="ARBA00022840"/>
    </source>
</evidence>
<gene>
    <name evidence="14" type="ORF">IDH41_00385</name>
</gene>
<evidence type="ECO:0000256" key="3">
    <source>
        <dbReference type="ARBA" id="ARBA00022553"/>
    </source>
</evidence>
<dbReference type="Gene3D" id="3.30.565.10">
    <property type="entry name" value="Histidine kinase-like ATPase, C-terminal domain"/>
    <property type="match status" value="1"/>
</dbReference>
<evidence type="ECO:0000256" key="12">
    <source>
        <dbReference type="SAM" id="Phobius"/>
    </source>
</evidence>
<dbReference type="GO" id="GO:0005886">
    <property type="term" value="C:plasma membrane"/>
    <property type="evidence" value="ECO:0007669"/>
    <property type="project" value="UniProtKB-SubCell"/>
</dbReference>
<dbReference type="GO" id="GO:0000155">
    <property type="term" value="F:phosphorelay sensor kinase activity"/>
    <property type="evidence" value="ECO:0007669"/>
    <property type="project" value="InterPro"/>
</dbReference>
<dbReference type="GO" id="GO:0005524">
    <property type="term" value="F:ATP binding"/>
    <property type="evidence" value="ECO:0007669"/>
    <property type="project" value="UniProtKB-KW"/>
</dbReference>
<dbReference type="InterPro" id="IPR036890">
    <property type="entry name" value="HATPase_C_sf"/>
</dbReference>
<organism evidence="14 15">
    <name type="scientific">Paenibacillus arenilitoris</name>
    <dbReference type="NCBI Taxonomy" id="2772299"/>
    <lineage>
        <taxon>Bacteria</taxon>
        <taxon>Bacillati</taxon>
        <taxon>Bacillota</taxon>
        <taxon>Bacilli</taxon>
        <taxon>Bacillales</taxon>
        <taxon>Paenibacillaceae</taxon>
        <taxon>Paenibacillus</taxon>
    </lineage>
</organism>
<sequence>MSYLLLRTLRGKIVLSLTILIFLPVVFIIYRFYDSSRQILETTLYESNQTALERKGLAMNEIVERTVRASNLIINDPDTLKYLRDSTNWTTEYSAFNSFSNLQLKLSNIRDLLLDSDAYLALYDFRGYINTSWAGTIKTQNESLADQSWFARTLDLSGSPNWTLPFIMADAADKQPLLLLTRLINSEWKSGNGVLLIGIPTDVFFYPSEELRIKDRSGIHLLLLDNEKVLLGDSTFSPGNRLVPLEEVYKDSSGISRIQLKDKQYLVNQTSLPGTGWILLQLTESKAFSSQLNQVKNRSIGWVLFWFTLFAIAFVGLTFRFTHPIKELIHSMNRVGRGDLNIKVAVRGSDEIALLGSNFNKMVGQLQELIIHLSEEQQRKQKAQFQALQAQINPHFLLNALNSIKWMALLSGANHVSDMMTKLGKLLTYTMRQQEEIVTIREELDYLTVFLAMQEIRYHDQIQVEVQVPEALQNCEIVKFTIQPIIENSIIHGNRFPLRILICARAEDDTLILTVTDNGVGMSEEARQQVVEQMNQPHAKYSGIGIRNVNDRIKLEYGPEYGISLDSVPDSGVKVSVSLPLRRRGKADEDFNRG</sequence>
<keyword evidence="8" id="KW-0067">ATP-binding</keyword>
<dbReference type="PANTHER" id="PTHR34220:SF11">
    <property type="entry name" value="SENSOR PROTEIN KINASE HPTS"/>
    <property type="match status" value="1"/>
</dbReference>
<dbReference type="CDD" id="cd06225">
    <property type="entry name" value="HAMP"/>
    <property type="match status" value="1"/>
</dbReference>
<evidence type="ECO:0000256" key="9">
    <source>
        <dbReference type="ARBA" id="ARBA00022989"/>
    </source>
</evidence>
<keyword evidence="6" id="KW-0547">Nucleotide-binding</keyword>
<dbReference type="RefSeq" id="WP_190857238.1">
    <property type="nucleotide sequence ID" value="NZ_JACXIY010000001.1"/>
</dbReference>
<evidence type="ECO:0000256" key="5">
    <source>
        <dbReference type="ARBA" id="ARBA00022692"/>
    </source>
</evidence>
<keyword evidence="11 12" id="KW-0472">Membrane</keyword>
<protein>
    <submittedName>
        <fullName evidence="14">Sensor histidine kinase</fullName>
    </submittedName>
</protein>
<keyword evidence="5 12" id="KW-0812">Transmembrane</keyword>
<evidence type="ECO:0000256" key="7">
    <source>
        <dbReference type="ARBA" id="ARBA00022777"/>
    </source>
</evidence>
<evidence type="ECO:0000256" key="11">
    <source>
        <dbReference type="ARBA" id="ARBA00023136"/>
    </source>
</evidence>
<dbReference type="InterPro" id="IPR003594">
    <property type="entry name" value="HATPase_dom"/>
</dbReference>
<evidence type="ECO:0000256" key="6">
    <source>
        <dbReference type="ARBA" id="ARBA00022741"/>
    </source>
</evidence>
<dbReference type="SUPFAM" id="SSF158472">
    <property type="entry name" value="HAMP domain-like"/>
    <property type="match status" value="1"/>
</dbReference>
<dbReference type="AlphaFoldDB" id="A0A927CGA3"/>
<dbReference type="PROSITE" id="PS50885">
    <property type="entry name" value="HAMP"/>
    <property type="match status" value="1"/>
</dbReference>
<evidence type="ECO:0000313" key="14">
    <source>
        <dbReference type="EMBL" id="MBD2867015.1"/>
    </source>
</evidence>
<keyword evidence="7 14" id="KW-0418">Kinase</keyword>
<evidence type="ECO:0000259" key="13">
    <source>
        <dbReference type="PROSITE" id="PS50885"/>
    </source>
</evidence>
<dbReference type="SUPFAM" id="SSF55874">
    <property type="entry name" value="ATPase domain of HSP90 chaperone/DNA topoisomerase II/histidine kinase"/>
    <property type="match status" value="1"/>
</dbReference>
<feature type="domain" description="HAMP" evidence="13">
    <location>
        <begin position="319"/>
        <end position="371"/>
    </location>
</feature>
<keyword evidence="3" id="KW-0597">Phosphoprotein</keyword>
<evidence type="ECO:0000313" key="15">
    <source>
        <dbReference type="Proteomes" id="UP000632125"/>
    </source>
</evidence>
<evidence type="ECO:0000256" key="1">
    <source>
        <dbReference type="ARBA" id="ARBA00004651"/>
    </source>
</evidence>
<keyword evidence="15" id="KW-1185">Reference proteome</keyword>
<dbReference type="Pfam" id="PF02518">
    <property type="entry name" value="HATPase_c"/>
    <property type="match status" value="1"/>
</dbReference>
<dbReference type="InterPro" id="IPR010559">
    <property type="entry name" value="Sig_transdc_His_kin_internal"/>
</dbReference>
<accession>A0A927CGA3</accession>
<reference evidence="14" key="1">
    <citation type="submission" date="2020-09" db="EMBL/GenBank/DDBJ databases">
        <title>A novel bacterium of genus Paenibacillus, isolated from South China Sea.</title>
        <authorList>
            <person name="Huang H."/>
            <person name="Mo K."/>
            <person name="Hu Y."/>
        </authorList>
    </citation>
    <scope>NUCLEOTIDE SEQUENCE</scope>
    <source>
        <strain evidence="14">IB182493</strain>
    </source>
</reference>
<proteinExistence type="predicted"/>
<dbReference type="SMART" id="SM00304">
    <property type="entry name" value="HAMP"/>
    <property type="match status" value="1"/>
</dbReference>
<feature type="transmembrane region" description="Helical" evidence="12">
    <location>
        <begin position="300"/>
        <end position="322"/>
    </location>
</feature>
<keyword evidence="4" id="KW-0808">Transferase</keyword>
<dbReference type="Pfam" id="PF06580">
    <property type="entry name" value="His_kinase"/>
    <property type="match status" value="1"/>
</dbReference>
<comment type="subcellular location">
    <subcellularLocation>
        <location evidence="1">Cell membrane</location>
        <topology evidence="1">Multi-pass membrane protein</topology>
    </subcellularLocation>
</comment>
<dbReference type="EMBL" id="JACXIY010000001">
    <property type="protein sequence ID" value="MBD2867015.1"/>
    <property type="molecule type" value="Genomic_DNA"/>
</dbReference>
<dbReference type="InterPro" id="IPR003660">
    <property type="entry name" value="HAMP_dom"/>
</dbReference>
<keyword evidence="2" id="KW-1003">Cell membrane</keyword>
<dbReference type="PANTHER" id="PTHR34220">
    <property type="entry name" value="SENSOR HISTIDINE KINASE YPDA"/>
    <property type="match status" value="1"/>
</dbReference>
<evidence type="ECO:0000256" key="10">
    <source>
        <dbReference type="ARBA" id="ARBA00023012"/>
    </source>
</evidence>
<feature type="transmembrane region" description="Helical" evidence="12">
    <location>
        <begin position="12"/>
        <end position="33"/>
    </location>
</feature>
<name>A0A927CGA3_9BACL</name>